<dbReference type="EMBL" id="BAAAPY010000002">
    <property type="protein sequence ID" value="GAA2073240.1"/>
    <property type="molecule type" value="Genomic_DNA"/>
</dbReference>
<sequence length="77" mass="8283">MTRPALVLAAASAISEVEPPAEVVEAWETRLDYLERIGDDIEAASDGSGDPSAAQPTEQETAANEELTDWWFATCES</sequence>
<reference evidence="2 3" key="1">
    <citation type="journal article" date="2019" name="Int. J. Syst. Evol. Microbiol.">
        <title>The Global Catalogue of Microorganisms (GCM) 10K type strain sequencing project: providing services to taxonomists for standard genome sequencing and annotation.</title>
        <authorList>
            <consortium name="The Broad Institute Genomics Platform"/>
            <consortium name="The Broad Institute Genome Sequencing Center for Infectious Disease"/>
            <person name="Wu L."/>
            <person name="Ma J."/>
        </authorList>
    </citation>
    <scope>NUCLEOTIDE SEQUENCE [LARGE SCALE GENOMIC DNA]</scope>
    <source>
        <strain evidence="2 3">JCM 15749</strain>
    </source>
</reference>
<keyword evidence="3" id="KW-1185">Reference proteome</keyword>
<feature type="compositionally biased region" description="Low complexity" evidence="1">
    <location>
        <begin position="44"/>
        <end position="54"/>
    </location>
</feature>
<proteinExistence type="predicted"/>
<evidence type="ECO:0000313" key="3">
    <source>
        <dbReference type="Proteomes" id="UP001501480"/>
    </source>
</evidence>
<protein>
    <submittedName>
        <fullName evidence="2">Uncharacterized protein</fullName>
    </submittedName>
</protein>
<dbReference type="Proteomes" id="UP001501480">
    <property type="component" value="Unassembled WGS sequence"/>
</dbReference>
<feature type="region of interest" description="Disordered" evidence="1">
    <location>
        <begin position="39"/>
        <end position="70"/>
    </location>
</feature>
<evidence type="ECO:0000256" key="1">
    <source>
        <dbReference type="SAM" id="MobiDB-lite"/>
    </source>
</evidence>
<evidence type="ECO:0000313" key="2">
    <source>
        <dbReference type="EMBL" id="GAA2073240.1"/>
    </source>
</evidence>
<dbReference type="RefSeq" id="WP_344325097.1">
    <property type="nucleotide sequence ID" value="NZ_BAAAPY010000002.1"/>
</dbReference>
<gene>
    <name evidence="2" type="ORF">GCM10009821_09390</name>
</gene>
<organism evidence="2 3">
    <name type="scientific">Aeromicrobium halocynthiae</name>
    <dbReference type="NCBI Taxonomy" id="560557"/>
    <lineage>
        <taxon>Bacteria</taxon>
        <taxon>Bacillati</taxon>
        <taxon>Actinomycetota</taxon>
        <taxon>Actinomycetes</taxon>
        <taxon>Propionibacteriales</taxon>
        <taxon>Nocardioidaceae</taxon>
        <taxon>Aeromicrobium</taxon>
    </lineage>
</organism>
<accession>A0ABN2VUT9</accession>
<name>A0ABN2VUT9_9ACTN</name>
<comment type="caution">
    <text evidence="2">The sequence shown here is derived from an EMBL/GenBank/DDBJ whole genome shotgun (WGS) entry which is preliminary data.</text>
</comment>